<keyword evidence="1" id="KW-1133">Transmembrane helix</keyword>
<keyword evidence="4" id="KW-1185">Reference proteome</keyword>
<proteinExistence type="predicted"/>
<feature type="transmembrane region" description="Helical" evidence="1">
    <location>
        <begin position="290"/>
        <end position="308"/>
    </location>
</feature>
<reference evidence="4" key="1">
    <citation type="journal article" date="2019" name="Int. J. Syst. Evol. Microbiol.">
        <title>The Global Catalogue of Microorganisms (GCM) 10K type strain sequencing project: providing services to taxonomists for standard genome sequencing and annotation.</title>
        <authorList>
            <consortium name="The Broad Institute Genomics Platform"/>
            <consortium name="The Broad Institute Genome Sequencing Center for Infectious Disease"/>
            <person name="Wu L."/>
            <person name="Ma J."/>
        </authorList>
    </citation>
    <scope>NUCLEOTIDE SEQUENCE [LARGE SCALE GENOMIC DNA]</scope>
    <source>
        <strain evidence="4">JCM 17924</strain>
    </source>
</reference>
<dbReference type="Proteomes" id="UP001500454">
    <property type="component" value="Unassembled WGS sequence"/>
</dbReference>
<comment type="caution">
    <text evidence="3">The sequence shown here is derived from an EMBL/GenBank/DDBJ whole genome shotgun (WGS) entry which is preliminary data.</text>
</comment>
<feature type="transmembrane region" description="Helical" evidence="1">
    <location>
        <begin position="161"/>
        <end position="177"/>
    </location>
</feature>
<feature type="transmembrane region" description="Helical" evidence="1">
    <location>
        <begin position="208"/>
        <end position="229"/>
    </location>
</feature>
<feature type="transmembrane region" description="Helical" evidence="1">
    <location>
        <begin position="136"/>
        <end position="154"/>
    </location>
</feature>
<sequence length="407" mass="44954">MGTRTLMANPLIPTSAVVPAAAVLSRAAAPRVQAIDIVRGLVMVIMALDHTRDFFSPTSVRPEDVSHAPALLFLTRWTTHFCAPTFVFLSGCSVYLYAEKRPNRAAVSGFLLARGLWLILLEVVLLTFILSWSHNLTLLLVIWAIGAGMVLLAGLMWLPRWWLTGLTFLILAGHNLLPNLAPVTADNAGWALLRNGPFVLPVLGQPVLVAYSVGPWLGVLLAGYLVGPWFKRPLPERNRRLRWAGSALLGLFVVMRAINGYGDPTPWSVQPQGPLHTVLSFVNVTKSPPSLLFVSLTLGVALLVLSGAETASGRLSQVLRTFGQVPFFYYLLHFALLSSAAWAWTTLAFGQAINLAFASPKDWPAAYAPDLGRAYLVWGLVVLVLYGPCRWYQRFKQRHTYWWLSYL</sequence>
<dbReference type="EMBL" id="BAABHA010000003">
    <property type="protein sequence ID" value="GAA4379539.1"/>
    <property type="molecule type" value="Genomic_DNA"/>
</dbReference>
<gene>
    <name evidence="3" type="ORF">GCM10023186_17050</name>
</gene>
<organism evidence="3 4">
    <name type="scientific">Hymenobacter koreensis</name>
    <dbReference type="NCBI Taxonomy" id="1084523"/>
    <lineage>
        <taxon>Bacteria</taxon>
        <taxon>Pseudomonadati</taxon>
        <taxon>Bacteroidota</taxon>
        <taxon>Cytophagia</taxon>
        <taxon>Cytophagales</taxon>
        <taxon>Hymenobacteraceae</taxon>
        <taxon>Hymenobacter</taxon>
    </lineage>
</organism>
<feature type="transmembrane region" description="Helical" evidence="1">
    <location>
        <begin position="77"/>
        <end position="98"/>
    </location>
</feature>
<evidence type="ECO:0000313" key="4">
    <source>
        <dbReference type="Proteomes" id="UP001500454"/>
    </source>
</evidence>
<feature type="transmembrane region" description="Helical" evidence="1">
    <location>
        <begin position="110"/>
        <end position="130"/>
    </location>
</feature>
<dbReference type="PANTHER" id="PTHR40407">
    <property type="entry name" value="MEMBRANE PROTEIN-LIKE PROTEIN"/>
    <property type="match status" value="1"/>
</dbReference>
<feature type="transmembrane region" description="Helical" evidence="1">
    <location>
        <begin position="373"/>
        <end position="392"/>
    </location>
</feature>
<keyword evidence="1" id="KW-0812">Transmembrane</keyword>
<evidence type="ECO:0000256" key="1">
    <source>
        <dbReference type="SAM" id="Phobius"/>
    </source>
</evidence>
<protein>
    <submittedName>
        <fullName evidence="3">DUF1624 domain-containing protein</fullName>
    </submittedName>
</protein>
<dbReference type="Pfam" id="PF07786">
    <property type="entry name" value="HGSNAT_cat"/>
    <property type="match status" value="1"/>
</dbReference>
<feature type="domain" description="Heparan-alpha-glucosaminide N-acetyltransferase catalytic" evidence="2">
    <location>
        <begin position="31"/>
        <end position="241"/>
    </location>
</feature>
<keyword evidence="1" id="KW-0472">Membrane</keyword>
<dbReference type="PANTHER" id="PTHR40407:SF1">
    <property type="entry name" value="HEPARAN-ALPHA-GLUCOSAMINIDE N-ACETYLTRANSFERASE CATALYTIC DOMAIN-CONTAINING PROTEIN"/>
    <property type="match status" value="1"/>
</dbReference>
<evidence type="ECO:0000259" key="2">
    <source>
        <dbReference type="Pfam" id="PF07786"/>
    </source>
</evidence>
<feature type="transmembrane region" description="Helical" evidence="1">
    <location>
        <begin position="241"/>
        <end position="258"/>
    </location>
</feature>
<name>A0ABP8IY07_9BACT</name>
<dbReference type="InterPro" id="IPR012429">
    <property type="entry name" value="HGSNAT_cat"/>
</dbReference>
<evidence type="ECO:0000313" key="3">
    <source>
        <dbReference type="EMBL" id="GAA4379539.1"/>
    </source>
</evidence>
<feature type="transmembrane region" description="Helical" evidence="1">
    <location>
        <begin position="328"/>
        <end position="353"/>
    </location>
</feature>
<dbReference type="RefSeq" id="WP_345223248.1">
    <property type="nucleotide sequence ID" value="NZ_BAABHA010000003.1"/>
</dbReference>
<accession>A0ABP8IY07</accession>